<dbReference type="InterPro" id="IPR025351">
    <property type="entry name" value="Pvc16_N"/>
</dbReference>
<dbReference type="Proteomes" id="UP000184171">
    <property type="component" value="Unassembled WGS sequence"/>
</dbReference>
<protein>
    <recommendedName>
        <fullName evidence="1">Pvc16 N-terminal domain-containing protein</fullName>
    </recommendedName>
</protein>
<evidence type="ECO:0000259" key="1">
    <source>
        <dbReference type="Pfam" id="PF14065"/>
    </source>
</evidence>
<dbReference type="AlphaFoldDB" id="A0A1M6M180"/>
<evidence type="ECO:0000313" key="3">
    <source>
        <dbReference type="Proteomes" id="UP000184171"/>
    </source>
</evidence>
<sequence length="195" mass="21897">MIYEALEILRSEISDYLKSLPELNVAGNTVVSMTNVAKDDGTVDIPNNNIGLTLVNIEEERLVRDVTPHRINPDNSVSHLNPEIRLNLLVLFVAHFNDYKTSLQYISGLIRFFQRKTVFTPDNSPSMPDGIEKLVVDLHQLNFEQQNNLWAVLGAKYLPSVLYKVRAIKIQEGQAKDLQTPITSIKIVGKGKEAG</sequence>
<dbReference type="Pfam" id="PF14065">
    <property type="entry name" value="Pvc16_N"/>
    <property type="match status" value="1"/>
</dbReference>
<dbReference type="STRING" id="1122189.SAMN02745165_03135"/>
<feature type="domain" description="Pvc16 N-terminal" evidence="1">
    <location>
        <begin position="7"/>
        <end position="183"/>
    </location>
</feature>
<gene>
    <name evidence="2" type="ORF">SAMN02745165_03135</name>
</gene>
<proteinExistence type="predicted"/>
<dbReference type="OrthoDB" id="7560784at2"/>
<reference evidence="2 3" key="1">
    <citation type="submission" date="2016-11" db="EMBL/GenBank/DDBJ databases">
        <authorList>
            <person name="Jaros S."/>
            <person name="Januszkiewicz K."/>
            <person name="Wedrychowicz H."/>
        </authorList>
    </citation>
    <scope>NUCLEOTIDE SEQUENCE [LARGE SCALE GENOMIC DNA]</scope>
    <source>
        <strain evidence="2 3">DSM 5091</strain>
    </source>
</reference>
<organism evidence="2 3">
    <name type="scientific">Malonomonas rubra DSM 5091</name>
    <dbReference type="NCBI Taxonomy" id="1122189"/>
    <lineage>
        <taxon>Bacteria</taxon>
        <taxon>Pseudomonadati</taxon>
        <taxon>Thermodesulfobacteriota</taxon>
        <taxon>Desulfuromonadia</taxon>
        <taxon>Desulfuromonadales</taxon>
        <taxon>Geopsychrobacteraceae</taxon>
        <taxon>Malonomonas</taxon>
    </lineage>
</organism>
<accession>A0A1M6M180</accession>
<name>A0A1M6M180_MALRU</name>
<keyword evidence="3" id="KW-1185">Reference proteome</keyword>
<dbReference type="RefSeq" id="WP_072909679.1">
    <property type="nucleotide sequence ID" value="NZ_FQZT01000015.1"/>
</dbReference>
<evidence type="ECO:0000313" key="2">
    <source>
        <dbReference type="EMBL" id="SHJ77110.1"/>
    </source>
</evidence>
<dbReference type="EMBL" id="FQZT01000015">
    <property type="protein sequence ID" value="SHJ77110.1"/>
    <property type="molecule type" value="Genomic_DNA"/>
</dbReference>